<feature type="region of interest" description="Disordered" evidence="1">
    <location>
        <begin position="369"/>
        <end position="435"/>
    </location>
</feature>
<feature type="compositionally biased region" description="Low complexity" evidence="1">
    <location>
        <begin position="190"/>
        <end position="203"/>
    </location>
</feature>
<feature type="compositionally biased region" description="Polar residues" evidence="1">
    <location>
        <begin position="144"/>
        <end position="154"/>
    </location>
</feature>
<name>A0ABQ5B8R5_9ASTR</name>
<evidence type="ECO:0000313" key="3">
    <source>
        <dbReference type="Proteomes" id="UP001151760"/>
    </source>
</evidence>
<organism evidence="2 3">
    <name type="scientific">Tanacetum coccineum</name>
    <dbReference type="NCBI Taxonomy" id="301880"/>
    <lineage>
        <taxon>Eukaryota</taxon>
        <taxon>Viridiplantae</taxon>
        <taxon>Streptophyta</taxon>
        <taxon>Embryophyta</taxon>
        <taxon>Tracheophyta</taxon>
        <taxon>Spermatophyta</taxon>
        <taxon>Magnoliopsida</taxon>
        <taxon>eudicotyledons</taxon>
        <taxon>Gunneridae</taxon>
        <taxon>Pentapetalae</taxon>
        <taxon>asterids</taxon>
        <taxon>campanulids</taxon>
        <taxon>Asterales</taxon>
        <taxon>Asteraceae</taxon>
        <taxon>Asteroideae</taxon>
        <taxon>Anthemideae</taxon>
        <taxon>Anthemidinae</taxon>
        <taxon>Tanacetum</taxon>
    </lineage>
</organism>
<feature type="region of interest" description="Disordered" evidence="1">
    <location>
        <begin position="142"/>
        <end position="224"/>
    </location>
</feature>
<protein>
    <submittedName>
        <fullName evidence="2">Uncharacterized protein</fullName>
    </submittedName>
</protein>
<feature type="compositionally biased region" description="Basic residues" evidence="1">
    <location>
        <begin position="463"/>
        <end position="475"/>
    </location>
</feature>
<keyword evidence="3" id="KW-1185">Reference proteome</keyword>
<feature type="region of interest" description="Disordered" evidence="1">
    <location>
        <begin position="453"/>
        <end position="483"/>
    </location>
</feature>
<reference evidence="2" key="2">
    <citation type="submission" date="2022-01" db="EMBL/GenBank/DDBJ databases">
        <authorList>
            <person name="Yamashiro T."/>
            <person name="Shiraishi A."/>
            <person name="Satake H."/>
            <person name="Nakayama K."/>
        </authorList>
    </citation>
    <scope>NUCLEOTIDE SEQUENCE</scope>
</reference>
<reference evidence="2" key="1">
    <citation type="journal article" date="2022" name="Int. J. Mol. Sci.">
        <title>Draft Genome of Tanacetum Coccineum: Genomic Comparison of Closely Related Tanacetum-Family Plants.</title>
        <authorList>
            <person name="Yamashiro T."/>
            <person name="Shiraishi A."/>
            <person name="Nakayama K."/>
            <person name="Satake H."/>
        </authorList>
    </citation>
    <scope>NUCLEOTIDE SEQUENCE</scope>
</reference>
<comment type="caution">
    <text evidence="2">The sequence shown here is derived from an EMBL/GenBank/DDBJ whole genome shotgun (WGS) entry which is preliminary data.</text>
</comment>
<feature type="compositionally biased region" description="Polar residues" evidence="1">
    <location>
        <begin position="166"/>
        <end position="183"/>
    </location>
</feature>
<accession>A0ABQ5B8R5</accession>
<evidence type="ECO:0000256" key="1">
    <source>
        <dbReference type="SAM" id="MobiDB-lite"/>
    </source>
</evidence>
<dbReference type="EMBL" id="BQNB010013000">
    <property type="protein sequence ID" value="GJT10609.1"/>
    <property type="molecule type" value="Genomic_DNA"/>
</dbReference>
<sequence length="842" mass="92387">MIPLLNPFFNKYVVPTGRVKVPASRYVVPTGKDIVIVSDGRSKVIPAGLKIYLGLDLQVVSELKAHKLLFTDVVPKLVKKVKALEVKLKTKKRKVVLSDSDQEDGGEPDVDLDALNALANAAVTVDSTKSPGGLSKNPAACSYAPTSDVPSTEFPTDVPYDGAPTGPSTISPGSTIVPTSSSIPADATIPASSGTTPETPSSPVRDARKGKGVAVEEPTPTHDKTFKQMSQDFEMTEDQRKRQQEVLASAANYSDAAWDIILARLQANPDLSSTIFGVEFTNDDFAARMVALVNTRRKELAEQRAQERRERPMTPSQLRQYMRTYVKNQGPAVYSTGWTMAQVRKLSPEQLQEEFDKIQRAVAFTRGLKRDGSPMTSASSKKLKTGDDEVNVEAPSHGVPQEEEGATPSQNVSREEVAAPSHSQDIPDAQVEVPSQKATIEDVEVPSNIASTAQHTASSLKKVGTKKKRLGRKGVHTSQSTIPIEEGDPEAEHKVCIKYASDADSASDDDTPVNLYAVVDWELLPTGLGSINAFYRLDNSRKYFTSLREILHLVTRADLMTIYGRVMTFYQDKKAAGVGLVLWGDLKVLMDSPEVNDGSDVWKNQHTWSIQSWKLYSFSGVHVLETVSGLVLHMFVDKKYPLSVNLIERMLDHQLEICHGTVGNELTTAVQLIAFLKKQISDSKRPKVHDWYCCYNKEWLVQEGTALGKDYIKSVNGCDDLPKIIRASSNPFLFFDSPLPGVNTPWDVMRIVCDLDLMDIMLLQWFFDAASSMLLVRGLLCAAGSRYVVPTGRVKVLAGRYVVPTGKDNVIVSAGRSKVIPAGRTILVLVVLCLLRVDSIVS</sequence>
<dbReference type="Proteomes" id="UP001151760">
    <property type="component" value="Unassembled WGS sequence"/>
</dbReference>
<gene>
    <name evidence="2" type="ORF">Tco_0857651</name>
</gene>
<proteinExistence type="predicted"/>
<evidence type="ECO:0000313" key="2">
    <source>
        <dbReference type="EMBL" id="GJT10609.1"/>
    </source>
</evidence>